<dbReference type="Proteomes" id="UP000638560">
    <property type="component" value="Unassembled WGS sequence"/>
</dbReference>
<feature type="coiled-coil region" evidence="1">
    <location>
        <begin position="22"/>
        <end position="49"/>
    </location>
</feature>
<organism evidence="3 4">
    <name type="scientific">Plantactinospora alkalitolerans</name>
    <dbReference type="NCBI Taxonomy" id="2789879"/>
    <lineage>
        <taxon>Bacteria</taxon>
        <taxon>Bacillati</taxon>
        <taxon>Actinomycetota</taxon>
        <taxon>Actinomycetes</taxon>
        <taxon>Micromonosporales</taxon>
        <taxon>Micromonosporaceae</taxon>
        <taxon>Plantactinospora</taxon>
    </lineage>
</organism>
<evidence type="ECO:0008006" key="5">
    <source>
        <dbReference type="Google" id="ProtNLM"/>
    </source>
</evidence>
<dbReference type="EMBL" id="JADPUN010000422">
    <property type="protein sequence ID" value="MBF9135295.1"/>
    <property type="molecule type" value="Genomic_DNA"/>
</dbReference>
<accession>A0ABS0HA05</accession>
<gene>
    <name evidence="3" type="ORF">I0C86_41325</name>
</gene>
<evidence type="ECO:0000256" key="1">
    <source>
        <dbReference type="SAM" id="Coils"/>
    </source>
</evidence>
<name>A0ABS0HA05_9ACTN</name>
<sequence length="111" mass="12157">MTRRRRLAGPTMRDVVRHYLGLDEIDHLLTELERRMATAAEQLDTLSTKVDDLVADVRAALDALEADRENLTPDGQAALDRLTAKVDAFDTEIGDADGSDTPPAPPAEPTF</sequence>
<protein>
    <recommendedName>
        <fullName evidence="5">DivIVA domain-containing protein</fullName>
    </recommendedName>
</protein>
<keyword evidence="1" id="KW-0175">Coiled coil</keyword>
<keyword evidence="4" id="KW-1185">Reference proteome</keyword>
<feature type="compositionally biased region" description="Pro residues" evidence="2">
    <location>
        <begin position="102"/>
        <end position="111"/>
    </location>
</feature>
<evidence type="ECO:0000313" key="3">
    <source>
        <dbReference type="EMBL" id="MBF9135295.1"/>
    </source>
</evidence>
<proteinExistence type="predicted"/>
<feature type="region of interest" description="Disordered" evidence="2">
    <location>
        <begin position="91"/>
        <end position="111"/>
    </location>
</feature>
<evidence type="ECO:0000313" key="4">
    <source>
        <dbReference type="Proteomes" id="UP000638560"/>
    </source>
</evidence>
<comment type="caution">
    <text evidence="3">The sequence shown here is derived from an EMBL/GenBank/DDBJ whole genome shotgun (WGS) entry which is preliminary data.</text>
</comment>
<dbReference type="Gene3D" id="1.20.1270.70">
    <property type="entry name" value="Designed single chain three-helix bundle"/>
    <property type="match status" value="1"/>
</dbReference>
<reference evidence="3 4" key="1">
    <citation type="submission" date="2020-11" db="EMBL/GenBank/DDBJ databases">
        <title>A novel isolate from a Black sea contaminated sediment with potential to produce alkanes: Plantactinospora alkalitolerans sp. nov.</title>
        <authorList>
            <person name="Carro L."/>
            <person name="Veyisoglu A."/>
            <person name="Guven K."/>
            <person name="Schumann P."/>
            <person name="Klenk H.-P."/>
            <person name="Sahin N."/>
        </authorList>
    </citation>
    <scope>NUCLEOTIDE SEQUENCE [LARGE SCALE GENOMIC DNA]</scope>
    <source>
        <strain evidence="3 4">S1510</strain>
    </source>
</reference>
<evidence type="ECO:0000256" key="2">
    <source>
        <dbReference type="SAM" id="MobiDB-lite"/>
    </source>
</evidence>
<dbReference type="RefSeq" id="WP_196206751.1">
    <property type="nucleotide sequence ID" value="NZ_JADPUN010000422.1"/>
</dbReference>